<keyword evidence="2" id="KW-1185">Reference proteome</keyword>
<gene>
    <name evidence="1" type="ORF">HPB50_005803</name>
</gene>
<comment type="caution">
    <text evidence="1">The sequence shown here is derived from an EMBL/GenBank/DDBJ whole genome shotgun (WGS) entry which is preliminary data.</text>
</comment>
<organism evidence="1 2">
    <name type="scientific">Hyalomma asiaticum</name>
    <name type="common">Tick</name>
    <dbReference type="NCBI Taxonomy" id="266040"/>
    <lineage>
        <taxon>Eukaryota</taxon>
        <taxon>Metazoa</taxon>
        <taxon>Ecdysozoa</taxon>
        <taxon>Arthropoda</taxon>
        <taxon>Chelicerata</taxon>
        <taxon>Arachnida</taxon>
        <taxon>Acari</taxon>
        <taxon>Parasitiformes</taxon>
        <taxon>Ixodida</taxon>
        <taxon>Ixodoidea</taxon>
        <taxon>Ixodidae</taxon>
        <taxon>Hyalomminae</taxon>
        <taxon>Hyalomma</taxon>
    </lineage>
</organism>
<dbReference type="Proteomes" id="UP000821845">
    <property type="component" value="Chromosome 8"/>
</dbReference>
<name>A0ACB7RPY0_HYAAI</name>
<protein>
    <submittedName>
        <fullName evidence="1">Uncharacterized protein</fullName>
    </submittedName>
</protein>
<dbReference type="EMBL" id="CM023488">
    <property type="protein sequence ID" value="KAH6923736.1"/>
    <property type="molecule type" value="Genomic_DNA"/>
</dbReference>
<evidence type="ECO:0000313" key="1">
    <source>
        <dbReference type="EMBL" id="KAH6923736.1"/>
    </source>
</evidence>
<proteinExistence type="predicted"/>
<accession>A0ACB7RPY0</accession>
<reference evidence="1" key="1">
    <citation type="submission" date="2020-05" db="EMBL/GenBank/DDBJ databases">
        <title>Large-scale comparative analyses of tick genomes elucidate their genetic diversity and vector capacities.</title>
        <authorList>
            <person name="Jia N."/>
            <person name="Wang J."/>
            <person name="Shi W."/>
            <person name="Du L."/>
            <person name="Sun Y."/>
            <person name="Zhan W."/>
            <person name="Jiang J."/>
            <person name="Wang Q."/>
            <person name="Zhang B."/>
            <person name="Ji P."/>
            <person name="Sakyi L.B."/>
            <person name="Cui X."/>
            <person name="Yuan T."/>
            <person name="Jiang B."/>
            <person name="Yang W."/>
            <person name="Lam T.T.-Y."/>
            <person name="Chang Q."/>
            <person name="Ding S."/>
            <person name="Wang X."/>
            <person name="Zhu J."/>
            <person name="Ruan X."/>
            <person name="Zhao L."/>
            <person name="Wei J."/>
            <person name="Que T."/>
            <person name="Du C."/>
            <person name="Cheng J."/>
            <person name="Dai P."/>
            <person name="Han X."/>
            <person name="Huang E."/>
            <person name="Gao Y."/>
            <person name="Liu J."/>
            <person name="Shao H."/>
            <person name="Ye R."/>
            <person name="Li L."/>
            <person name="Wei W."/>
            <person name="Wang X."/>
            <person name="Wang C."/>
            <person name="Yang T."/>
            <person name="Huo Q."/>
            <person name="Li W."/>
            <person name="Guo W."/>
            <person name="Chen H."/>
            <person name="Zhou L."/>
            <person name="Ni X."/>
            <person name="Tian J."/>
            <person name="Zhou Y."/>
            <person name="Sheng Y."/>
            <person name="Liu T."/>
            <person name="Pan Y."/>
            <person name="Xia L."/>
            <person name="Li J."/>
            <person name="Zhao F."/>
            <person name="Cao W."/>
        </authorList>
    </citation>
    <scope>NUCLEOTIDE SEQUENCE</scope>
    <source>
        <strain evidence="1">Hyas-2018</strain>
    </source>
</reference>
<sequence>MGRRCFVPNCNSGYKSCAEKVRTFKAPAGPERLQEWARAIGWVDRDLTTCDYVCEKHFPSEMVSRRKYYAELGGAVILDQPKTSSGLQSTMFWIT</sequence>
<evidence type="ECO:0000313" key="2">
    <source>
        <dbReference type="Proteomes" id="UP000821845"/>
    </source>
</evidence>